<evidence type="ECO:0000313" key="4">
    <source>
        <dbReference type="RefSeq" id="XP_059601257.1"/>
    </source>
</evidence>
<dbReference type="PANTHER" id="PTHR24180">
    <property type="entry name" value="CYCLIN-DEPENDENT KINASE INHIBITOR 2C-RELATED"/>
    <property type="match status" value="1"/>
</dbReference>
<dbReference type="VEuPathDB" id="FungiDB:An08g11950"/>
<sequence>MGQENCDHDFMQDPSTPDVCSHLAACEDHRVAATQLSRDNDVDIDAGPGNTPLMWAAYKCPCGAGAVSKLLASGADAASQDTDKFLALHIAAGKGSFPVVELLLQLPGINVNAQDKHGSTALHEAAYNGRLPIVELLLQHRGTDVNRKDNYGCTALHEASDEGRLQVVELLLRRGRVDINAQDNDGWSALHIAACKGHLAMVKLLLQHRGINVNLKDNHGRSALWFAKEKRDMPIYYSLAGDPRLNDNEIINPFGSPPHQLDSTYTRNGRVTDLQYIRAMTSGFSSLFGNPSRPTHTCTFLVFQSNCISLTISERHFTLASAHAKPSALHSLVRLSYDGFIHTLIEGPVLNLPEDFGEVGTASLKAFHYHIRGPSI</sequence>
<name>A0AAJ8BP34_ASPNG</name>
<organism evidence="4">
    <name type="scientific">Aspergillus niger</name>
    <dbReference type="NCBI Taxonomy" id="5061"/>
    <lineage>
        <taxon>Eukaryota</taxon>
        <taxon>Fungi</taxon>
        <taxon>Dikarya</taxon>
        <taxon>Ascomycota</taxon>
        <taxon>Pezizomycotina</taxon>
        <taxon>Eurotiomycetes</taxon>
        <taxon>Eurotiomycetidae</taxon>
        <taxon>Eurotiales</taxon>
        <taxon>Aspergillaceae</taxon>
        <taxon>Aspergillus</taxon>
        <taxon>Aspergillus subgen. Circumdati</taxon>
    </lineage>
</organism>
<evidence type="ECO:0000256" key="3">
    <source>
        <dbReference type="PROSITE-ProRule" id="PRU00023"/>
    </source>
</evidence>
<dbReference type="KEGG" id="ang:An08g11950"/>
<dbReference type="GeneID" id="84591894"/>
<feature type="repeat" description="ANK" evidence="3">
    <location>
        <begin position="185"/>
        <end position="218"/>
    </location>
</feature>
<reference evidence="4" key="1">
    <citation type="submission" date="2025-02" db="EMBL/GenBank/DDBJ databases">
        <authorList>
            <consortium name="NCBI Genome Project"/>
        </authorList>
    </citation>
    <scope>NUCLEOTIDE SEQUENCE</scope>
</reference>
<feature type="repeat" description="ANK" evidence="3">
    <location>
        <begin position="117"/>
        <end position="150"/>
    </location>
</feature>
<dbReference type="Pfam" id="PF12796">
    <property type="entry name" value="Ank_2"/>
    <property type="match status" value="1"/>
</dbReference>
<dbReference type="InterPro" id="IPR036770">
    <property type="entry name" value="Ankyrin_rpt-contain_sf"/>
</dbReference>
<evidence type="ECO:0000256" key="2">
    <source>
        <dbReference type="ARBA" id="ARBA00023043"/>
    </source>
</evidence>
<dbReference type="SMART" id="SM00248">
    <property type="entry name" value="ANK"/>
    <property type="match status" value="5"/>
</dbReference>
<protein>
    <submittedName>
        <fullName evidence="4">Uncharacterized protein</fullName>
    </submittedName>
</protein>
<keyword evidence="2 3" id="KW-0040">ANK repeat</keyword>
<proteinExistence type="predicted"/>
<dbReference type="AlphaFoldDB" id="A0AAJ8BP34"/>
<dbReference type="InterPro" id="IPR002110">
    <property type="entry name" value="Ankyrin_rpt"/>
</dbReference>
<dbReference type="PROSITE" id="PS50297">
    <property type="entry name" value="ANK_REP_REGION"/>
    <property type="match status" value="3"/>
</dbReference>
<dbReference type="PROSITE" id="PS50088">
    <property type="entry name" value="ANK_REPEAT"/>
    <property type="match status" value="3"/>
</dbReference>
<gene>
    <name evidence="4" type="ORF">An08g11950</name>
</gene>
<dbReference type="PANTHER" id="PTHR24180:SF45">
    <property type="entry name" value="POLY [ADP-RIBOSE] POLYMERASE TANKYRASE"/>
    <property type="match status" value="1"/>
</dbReference>
<dbReference type="SUPFAM" id="SSF48403">
    <property type="entry name" value="Ankyrin repeat"/>
    <property type="match status" value="1"/>
</dbReference>
<feature type="repeat" description="ANK" evidence="3">
    <location>
        <begin position="151"/>
        <end position="175"/>
    </location>
</feature>
<dbReference type="Gene3D" id="1.25.40.20">
    <property type="entry name" value="Ankyrin repeat-containing domain"/>
    <property type="match status" value="2"/>
</dbReference>
<accession>A0AAJ8BP34</accession>
<dbReference type="InterPro" id="IPR051637">
    <property type="entry name" value="Ank_repeat_dom-contain_49"/>
</dbReference>
<keyword evidence="1" id="KW-0677">Repeat</keyword>
<dbReference type="RefSeq" id="XP_059601257.1">
    <property type="nucleotide sequence ID" value="XM_059749481.1"/>
</dbReference>
<reference evidence="4" key="2">
    <citation type="submission" date="2025-08" db="UniProtKB">
        <authorList>
            <consortium name="RefSeq"/>
        </authorList>
    </citation>
    <scope>IDENTIFICATION</scope>
</reference>
<evidence type="ECO:0000256" key="1">
    <source>
        <dbReference type="ARBA" id="ARBA00022737"/>
    </source>
</evidence>
<dbReference type="Pfam" id="PF00023">
    <property type="entry name" value="Ank"/>
    <property type="match status" value="2"/>
</dbReference>